<accession>A0ACC0CK93</accession>
<organism evidence="1 2">
    <name type="scientific">Hypoxylon rubiginosum</name>
    <dbReference type="NCBI Taxonomy" id="110542"/>
    <lineage>
        <taxon>Eukaryota</taxon>
        <taxon>Fungi</taxon>
        <taxon>Dikarya</taxon>
        <taxon>Ascomycota</taxon>
        <taxon>Pezizomycotina</taxon>
        <taxon>Sordariomycetes</taxon>
        <taxon>Xylariomycetidae</taxon>
        <taxon>Xylariales</taxon>
        <taxon>Hypoxylaceae</taxon>
        <taxon>Hypoxylon</taxon>
    </lineage>
</organism>
<dbReference type="EMBL" id="MU394418">
    <property type="protein sequence ID" value="KAI6080863.1"/>
    <property type="molecule type" value="Genomic_DNA"/>
</dbReference>
<evidence type="ECO:0000313" key="1">
    <source>
        <dbReference type="EMBL" id="KAI6080863.1"/>
    </source>
</evidence>
<sequence length="345" mass="37732">MSAKYHEFQLAERPESGNIIPGRTFKLVEKDIPTAADLKDGQVLVEVYYLSIDPAMRGWILELRSYFPPVAIGERMRSNILGKVIASKSSKVKEGDIVAALNGWGEYAIVDDRFITSTDVPEGTKATDALGAMGLTGTTAYFGLKYIGQPKEGETVVVSGAAGATGLVVGQICKIKGCRVVGIAGTDEKCEMLTRELGFDVALNYKSPTFKEDFVKATPNFIDVYWDNVGGEILEMALDQAALNSRFVMCGSISGYNNEGHKSAGIRNLFRLTLQRVRMEGFVIIDFMHELPEARETLGLWIAEGKIKRKETIVKGGLKMAEHAIGDLFTGKNTGKLLVELKAYD</sequence>
<evidence type="ECO:0000313" key="2">
    <source>
        <dbReference type="Proteomes" id="UP001497680"/>
    </source>
</evidence>
<reference evidence="1 2" key="1">
    <citation type="journal article" date="2022" name="New Phytol.">
        <title>Ecological generalism drives hyperdiversity of secondary metabolite gene clusters in xylarialean endophytes.</title>
        <authorList>
            <person name="Franco M.E.E."/>
            <person name="Wisecaver J.H."/>
            <person name="Arnold A.E."/>
            <person name="Ju Y.M."/>
            <person name="Slot J.C."/>
            <person name="Ahrendt S."/>
            <person name="Moore L.P."/>
            <person name="Eastman K.E."/>
            <person name="Scott K."/>
            <person name="Konkel Z."/>
            <person name="Mondo S.J."/>
            <person name="Kuo A."/>
            <person name="Hayes R.D."/>
            <person name="Haridas S."/>
            <person name="Andreopoulos B."/>
            <person name="Riley R."/>
            <person name="LaButti K."/>
            <person name="Pangilinan J."/>
            <person name="Lipzen A."/>
            <person name="Amirebrahimi M."/>
            <person name="Yan J."/>
            <person name="Adam C."/>
            <person name="Keymanesh K."/>
            <person name="Ng V."/>
            <person name="Louie K."/>
            <person name="Northen T."/>
            <person name="Drula E."/>
            <person name="Henrissat B."/>
            <person name="Hsieh H.M."/>
            <person name="Youens-Clark K."/>
            <person name="Lutzoni F."/>
            <person name="Miadlikowska J."/>
            <person name="Eastwood D.C."/>
            <person name="Hamelin R.C."/>
            <person name="Grigoriev I.V."/>
            <person name="U'Ren J.M."/>
        </authorList>
    </citation>
    <scope>NUCLEOTIDE SEQUENCE [LARGE SCALE GENOMIC DNA]</scope>
    <source>
        <strain evidence="1 2">ER1909</strain>
    </source>
</reference>
<protein>
    <submittedName>
        <fullName evidence="1">NAD(P)-binding protein</fullName>
    </submittedName>
</protein>
<dbReference type="Proteomes" id="UP001497680">
    <property type="component" value="Unassembled WGS sequence"/>
</dbReference>
<gene>
    <name evidence="1" type="ORF">F4821DRAFT_250562</name>
</gene>
<name>A0ACC0CK93_9PEZI</name>
<feature type="non-terminal residue" evidence="1">
    <location>
        <position position="345"/>
    </location>
</feature>
<keyword evidence="2" id="KW-1185">Reference proteome</keyword>
<comment type="caution">
    <text evidence="1">The sequence shown here is derived from an EMBL/GenBank/DDBJ whole genome shotgun (WGS) entry which is preliminary data.</text>
</comment>
<proteinExistence type="predicted"/>